<dbReference type="Gramene" id="CDF38068">
    <property type="protein sequence ID" value="CDF38068"/>
    <property type="gene ID" value="CHC_T00000496001"/>
</dbReference>
<dbReference type="RefSeq" id="XP_005717937.1">
    <property type="nucleotide sequence ID" value="XM_005717880.1"/>
</dbReference>
<evidence type="ECO:0000313" key="2">
    <source>
        <dbReference type="EMBL" id="CDF38068.1"/>
    </source>
</evidence>
<name>R7QK08_CHOCR</name>
<evidence type="ECO:0000313" key="3">
    <source>
        <dbReference type="Proteomes" id="UP000012073"/>
    </source>
</evidence>
<gene>
    <name evidence="2" type="ORF">CHC_T00000496001</name>
</gene>
<dbReference type="GeneID" id="17325655"/>
<keyword evidence="3" id="KW-1185">Reference proteome</keyword>
<dbReference type="Proteomes" id="UP000012073">
    <property type="component" value="Unassembled WGS sequence"/>
</dbReference>
<reference evidence="3" key="1">
    <citation type="journal article" date="2013" name="Proc. Natl. Acad. Sci. U.S.A.">
        <title>Genome structure and metabolic features in the red seaweed Chondrus crispus shed light on evolution of the Archaeplastida.</title>
        <authorList>
            <person name="Collen J."/>
            <person name="Porcel B."/>
            <person name="Carre W."/>
            <person name="Ball S.G."/>
            <person name="Chaparro C."/>
            <person name="Tonon T."/>
            <person name="Barbeyron T."/>
            <person name="Michel G."/>
            <person name="Noel B."/>
            <person name="Valentin K."/>
            <person name="Elias M."/>
            <person name="Artiguenave F."/>
            <person name="Arun A."/>
            <person name="Aury J.M."/>
            <person name="Barbosa-Neto J.F."/>
            <person name="Bothwell J.H."/>
            <person name="Bouget F.Y."/>
            <person name="Brillet L."/>
            <person name="Cabello-Hurtado F."/>
            <person name="Capella-Gutierrez S."/>
            <person name="Charrier B."/>
            <person name="Cladiere L."/>
            <person name="Cock J.M."/>
            <person name="Coelho S.M."/>
            <person name="Colleoni C."/>
            <person name="Czjzek M."/>
            <person name="Da Silva C."/>
            <person name="Delage L."/>
            <person name="Denoeud F."/>
            <person name="Deschamps P."/>
            <person name="Dittami S.M."/>
            <person name="Gabaldon T."/>
            <person name="Gachon C.M."/>
            <person name="Groisillier A."/>
            <person name="Herve C."/>
            <person name="Jabbari K."/>
            <person name="Katinka M."/>
            <person name="Kloareg B."/>
            <person name="Kowalczyk N."/>
            <person name="Labadie K."/>
            <person name="Leblanc C."/>
            <person name="Lopez P.J."/>
            <person name="McLachlan D.H."/>
            <person name="Meslet-Cladiere L."/>
            <person name="Moustafa A."/>
            <person name="Nehr Z."/>
            <person name="Nyvall Collen P."/>
            <person name="Panaud O."/>
            <person name="Partensky F."/>
            <person name="Poulain J."/>
            <person name="Rensing S.A."/>
            <person name="Rousvoal S."/>
            <person name="Samson G."/>
            <person name="Symeonidi A."/>
            <person name="Weissenbach J."/>
            <person name="Zambounis A."/>
            <person name="Wincker P."/>
            <person name="Boyen C."/>
        </authorList>
    </citation>
    <scope>NUCLEOTIDE SEQUENCE [LARGE SCALE GENOMIC DNA]</scope>
    <source>
        <strain evidence="3">cv. Stackhouse</strain>
    </source>
</reference>
<feature type="compositionally biased region" description="Pro residues" evidence="1">
    <location>
        <begin position="119"/>
        <end position="128"/>
    </location>
</feature>
<dbReference type="EMBL" id="HG001897">
    <property type="protein sequence ID" value="CDF38068.1"/>
    <property type="molecule type" value="Genomic_DNA"/>
</dbReference>
<sequence>MPSQLSIGAALQLLTSYVTLPYRTVPFATRLRSSFRKTSMCAPCNARCAFHLTRAPIPCHSSQPTSFLSPFSRRLSLLANPIRGLTTASYSAPLTTSETPVALPPLFLRPQYTCSFRQPLPPVPPAPASTPTATPRAHLPTSRPAF</sequence>
<evidence type="ECO:0000256" key="1">
    <source>
        <dbReference type="SAM" id="MobiDB-lite"/>
    </source>
</evidence>
<organism evidence="2 3">
    <name type="scientific">Chondrus crispus</name>
    <name type="common">Carrageen Irish moss</name>
    <name type="synonym">Polymorpha crispa</name>
    <dbReference type="NCBI Taxonomy" id="2769"/>
    <lineage>
        <taxon>Eukaryota</taxon>
        <taxon>Rhodophyta</taxon>
        <taxon>Florideophyceae</taxon>
        <taxon>Rhodymeniophycidae</taxon>
        <taxon>Gigartinales</taxon>
        <taxon>Gigartinaceae</taxon>
        <taxon>Chondrus</taxon>
    </lineage>
</organism>
<dbReference type="AlphaFoldDB" id="R7QK08"/>
<protein>
    <submittedName>
        <fullName evidence="2">Uncharacterized protein</fullName>
    </submittedName>
</protein>
<feature type="region of interest" description="Disordered" evidence="1">
    <location>
        <begin position="119"/>
        <end position="146"/>
    </location>
</feature>
<proteinExistence type="predicted"/>
<dbReference type="KEGG" id="ccp:CHC_T00000496001"/>
<accession>R7QK08</accession>